<accession>A0A6J6NDC3</accession>
<sequence length="135" mass="14418">MNQNDEFCGGCGSKLIVSPVTEQNSCPSCKNEISIDQTHCQKCGSSRNVFKDEQPAEVSTGASKSSKLLGIIFTIIGLAVIIFAFINYKNTEEALRTDNNPGLGLQYIMSFPIGIVGLIILIAGLSSLNKSANKS</sequence>
<evidence type="ECO:0000313" key="3">
    <source>
        <dbReference type="EMBL" id="CAB4682473.1"/>
    </source>
</evidence>
<reference evidence="3" key="1">
    <citation type="submission" date="2020-05" db="EMBL/GenBank/DDBJ databases">
        <authorList>
            <person name="Chiriac C."/>
            <person name="Salcher M."/>
            <person name="Ghai R."/>
            <person name="Kavagutti S V."/>
        </authorList>
    </citation>
    <scope>NUCLEOTIDE SEQUENCE</scope>
</reference>
<organism evidence="3">
    <name type="scientific">freshwater metagenome</name>
    <dbReference type="NCBI Taxonomy" id="449393"/>
    <lineage>
        <taxon>unclassified sequences</taxon>
        <taxon>metagenomes</taxon>
        <taxon>ecological metagenomes</taxon>
    </lineage>
</organism>
<keyword evidence="1" id="KW-0812">Transmembrane</keyword>
<keyword evidence="1" id="KW-1133">Transmembrane helix</keyword>
<dbReference type="EMBL" id="CAEZXL010000039">
    <property type="protein sequence ID" value="CAB4682473.1"/>
    <property type="molecule type" value="Genomic_DNA"/>
</dbReference>
<dbReference type="InterPro" id="IPR025874">
    <property type="entry name" value="DZR"/>
</dbReference>
<keyword evidence="1" id="KW-0472">Membrane</keyword>
<evidence type="ECO:0000259" key="2">
    <source>
        <dbReference type="Pfam" id="PF12773"/>
    </source>
</evidence>
<gene>
    <name evidence="3" type="ORF">UFOPK2373_00345</name>
</gene>
<feature type="transmembrane region" description="Helical" evidence="1">
    <location>
        <begin position="68"/>
        <end position="88"/>
    </location>
</feature>
<protein>
    <submittedName>
        <fullName evidence="3">Unannotated protein</fullName>
    </submittedName>
</protein>
<dbReference type="AlphaFoldDB" id="A0A6J6NDC3"/>
<feature type="transmembrane region" description="Helical" evidence="1">
    <location>
        <begin position="108"/>
        <end position="128"/>
    </location>
</feature>
<evidence type="ECO:0000256" key="1">
    <source>
        <dbReference type="SAM" id="Phobius"/>
    </source>
</evidence>
<dbReference type="Pfam" id="PF12773">
    <property type="entry name" value="DZR"/>
    <property type="match status" value="1"/>
</dbReference>
<feature type="domain" description="DZANK-type" evidence="2">
    <location>
        <begin position="2"/>
        <end position="44"/>
    </location>
</feature>
<proteinExistence type="predicted"/>
<name>A0A6J6NDC3_9ZZZZ</name>